<dbReference type="InterPro" id="IPR023011">
    <property type="entry name" value="ATP_synth_F0_asu_AS"/>
</dbReference>
<evidence type="ECO:0000256" key="8">
    <source>
        <dbReference type="ARBA" id="ARBA00023065"/>
    </source>
</evidence>
<dbReference type="PROSITE" id="PS00449">
    <property type="entry name" value="ATPASE_A"/>
    <property type="match status" value="1"/>
</dbReference>
<dbReference type="InterPro" id="IPR035908">
    <property type="entry name" value="F0_ATP_A_sf"/>
</dbReference>
<accession>A0A3Q8U9J6</accession>
<dbReference type="Gene3D" id="1.20.120.220">
    <property type="entry name" value="ATP synthase, F0 complex, subunit A"/>
    <property type="match status" value="1"/>
</dbReference>
<evidence type="ECO:0000256" key="1">
    <source>
        <dbReference type="ARBA" id="ARBA00004141"/>
    </source>
</evidence>
<dbReference type="GO" id="GO:0005743">
    <property type="term" value="C:mitochondrial inner membrane"/>
    <property type="evidence" value="ECO:0007669"/>
    <property type="project" value="UniProtKB-SubCell"/>
</dbReference>
<dbReference type="PANTHER" id="PTHR11410">
    <property type="entry name" value="ATP SYNTHASE SUBUNIT A"/>
    <property type="match status" value="1"/>
</dbReference>
<gene>
    <name evidence="13" type="primary">atp6</name>
</gene>
<reference evidence="13" key="1">
    <citation type="submission" date="2018-07" db="EMBL/GenBank/DDBJ databases">
        <title>Mitochondrial genome of Parborlasia corrugatus (Nemertea: Cerebratulidae).</title>
        <authorList>
            <person name="Redak C.A."/>
            <person name="Halanych K.M."/>
        </authorList>
    </citation>
    <scope>NUCLEOTIDE SEQUENCE</scope>
</reference>
<name>A0A3Q8U9J6_PARCG</name>
<evidence type="ECO:0000256" key="12">
    <source>
        <dbReference type="SAM" id="Phobius"/>
    </source>
</evidence>
<evidence type="ECO:0000256" key="4">
    <source>
        <dbReference type="ARBA" id="ARBA00022547"/>
    </source>
</evidence>
<protein>
    <recommendedName>
        <fullName evidence="11">ATP synthase subunit a</fullName>
    </recommendedName>
</protein>
<dbReference type="GO" id="GO:0046933">
    <property type="term" value="F:proton-transporting ATP synthase activity, rotational mechanism"/>
    <property type="evidence" value="ECO:0007669"/>
    <property type="project" value="TreeGrafter"/>
</dbReference>
<keyword evidence="3" id="KW-0813">Transport</keyword>
<feature type="transmembrane region" description="Helical" evidence="12">
    <location>
        <begin position="159"/>
        <end position="181"/>
    </location>
</feature>
<dbReference type="PANTHER" id="PTHR11410:SF0">
    <property type="entry name" value="ATP SYNTHASE SUBUNIT A"/>
    <property type="match status" value="1"/>
</dbReference>
<feature type="transmembrane region" description="Helical" evidence="12">
    <location>
        <begin position="20"/>
        <end position="41"/>
    </location>
</feature>
<proteinExistence type="inferred from homology"/>
<keyword evidence="10" id="KW-0066">ATP synthesis</keyword>
<dbReference type="CDD" id="cd00310">
    <property type="entry name" value="ATP-synt_Fo_a_6"/>
    <property type="match status" value="1"/>
</dbReference>
<geneLocation type="mitochondrion" evidence="13"/>
<evidence type="ECO:0000313" key="13">
    <source>
        <dbReference type="EMBL" id="AZL92892.1"/>
    </source>
</evidence>
<feature type="transmembrane region" description="Helical" evidence="12">
    <location>
        <begin position="67"/>
        <end position="95"/>
    </location>
</feature>
<keyword evidence="8" id="KW-0406">Ion transport</keyword>
<evidence type="ECO:0000256" key="9">
    <source>
        <dbReference type="ARBA" id="ARBA00023136"/>
    </source>
</evidence>
<comment type="subcellular location">
    <subcellularLocation>
        <location evidence="1">Membrane</location>
        <topology evidence="1">Multi-pass membrane protein</topology>
    </subcellularLocation>
    <subcellularLocation>
        <location evidence="11">Mitochondrion inner membrane</location>
        <topology evidence="11">Multi-pass membrane protein</topology>
    </subcellularLocation>
</comment>
<feature type="transmembrane region" description="Helical" evidence="12">
    <location>
        <begin position="129"/>
        <end position="147"/>
    </location>
</feature>
<evidence type="ECO:0000256" key="10">
    <source>
        <dbReference type="ARBA" id="ARBA00023310"/>
    </source>
</evidence>
<dbReference type="SUPFAM" id="SSF81336">
    <property type="entry name" value="F1F0 ATP synthase subunit A"/>
    <property type="match status" value="1"/>
</dbReference>
<sequence length="230" mass="25325">MLMDIFSSFDEQNGNFLGVGFFVWFGSFLGIFFYVSCYWWGLGRVSGLSDLVSSFSMSQISRGRGRLVGGFSGIVASLMVFLLVMNISGLVPYLFSNTSHLVVTFSLSCMFWLSLLVSSAFFNFGSFMAVLLPVGAPSALSPFLVLVEAVSLMVRPITLAVRLAANMGAGHIVLCLLGNYLSSGFFCYSFLSVFIMSLVGVFYFIFELAICLIQSYIFFLLVNLYGDEHC</sequence>
<dbReference type="InterPro" id="IPR000568">
    <property type="entry name" value="ATP_synth_F0_asu"/>
</dbReference>
<keyword evidence="13" id="KW-0496">Mitochondrion</keyword>
<organism evidence="13">
    <name type="scientific">Parborlasia corrugatus</name>
    <name type="common">Antarctic nemertean worm</name>
    <dbReference type="NCBI Taxonomy" id="187802"/>
    <lineage>
        <taxon>Eukaryota</taxon>
        <taxon>Metazoa</taxon>
        <taxon>Spiralia</taxon>
        <taxon>Lophotrochozoa</taxon>
        <taxon>Nemertea</taxon>
        <taxon>Pilidiophora</taxon>
        <taxon>Heteronemertea</taxon>
        <taxon>Lineidae</taxon>
        <taxon>Parborlasia</taxon>
    </lineage>
</organism>
<feature type="transmembrane region" description="Helical" evidence="12">
    <location>
        <begin position="193"/>
        <end position="219"/>
    </location>
</feature>
<evidence type="ECO:0000256" key="5">
    <source>
        <dbReference type="ARBA" id="ARBA00022692"/>
    </source>
</evidence>
<dbReference type="InterPro" id="IPR045083">
    <property type="entry name" value="ATP_synth_F0_asu_bact/mt"/>
</dbReference>
<evidence type="ECO:0000256" key="6">
    <source>
        <dbReference type="ARBA" id="ARBA00022781"/>
    </source>
</evidence>
<evidence type="ECO:0000256" key="7">
    <source>
        <dbReference type="ARBA" id="ARBA00022989"/>
    </source>
</evidence>
<evidence type="ECO:0000256" key="11">
    <source>
        <dbReference type="RuleBase" id="RU004450"/>
    </source>
</evidence>
<dbReference type="GO" id="GO:0045259">
    <property type="term" value="C:proton-transporting ATP synthase complex"/>
    <property type="evidence" value="ECO:0007669"/>
    <property type="project" value="UniProtKB-KW"/>
</dbReference>
<dbReference type="EMBL" id="MH630149">
    <property type="protein sequence ID" value="AZL92892.1"/>
    <property type="molecule type" value="Genomic_DNA"/>
</dbReference>
<evidence type="ECO:0000256" key="3">
    <source>
        <dbReference type="ARBA" id="ARBA00022448"/>
    </source>
</evidence>
<keyword evidence="5 12" id="KW-0812">Transmembrane</keyword>
<feature type="transmembrane region" description="Helical" evidence="12">
    <location>
        <begin position="101"/>
        <end position="122"/>
    </location>
</feature>
<dbReference type="NCBIfam" id="TIGR01131">
    <property type="entry name" value="ATP_synt_6_or_A"/>
    <property type="match status" value="1"/>
</dbReference>
<dbReference type="AlphaFoldDB" id="A0A3Q8U9J6"/>
<keyword evidence="9 12" id="KW-0472">Membrane</keyword>
<dbReference type="PRINTS" id="PR00123">
    <property type="entry name" value="ATPASEA"/>
</dbReference>
<comment type="similarity">
    <text evidence="2">Belongs to the ATPase A chain family.</text>
</comment>
<keyword evidence="4" id="KW-0138">CF(0)</keyword>
<evidence type="ECO:0000256" key="2">
    <source>
        <dbReference type="ARBA" id="ARBA00006810"/>
    </source>
</evidence>
<keyword evidence="6" id="KW-0375">Hydrogen ion transport</keyword>
<dbReference type="Pfam" id="PF00119">
    <property type="entry name" value="ATP-synt_A"/>
    <property type="match status" value="1"/>
</dbReference>
<keyword evidence="7 12" id="KW-1133">Transmembrane helix</keyword>